<protein>
    <submittedName>
        <fullName evidence="2 3">Uncharacterized protein</fullName>
    </submittedName>
</protein>
<dbReference type="Gene3D" id="2.160.20.80">
    <property type="entry name" value="E3 ubiquitin-protein ligase SopA"/>
    <property type="match status" value="1"/>
</dbReference>
<evidence type="ECO:0000256" key="1">
    <source>
        <dbReference type="SAM" id="MobiDB-lite"/>
    </source>
</evidence>
<name>A0A180GNU3_PUCT1</name>
<sequence>MVPSIQPGRRKIDPSCRPQYQKLIDGDSIYTCSKFTSEREPRLGDSIFRPSKKFKKSLMVEHGPWFLDLEPVLERRDQGRHRLWKRQKNKRLKRISSAARPNPQQAGPQQANSQHADPQQTDPQLQTAYSQRTDRLTAEPQHTDLQPTDLQPTDLQPTDLQHTDLQQTDLRAAYLPQADPQHAISQHANLQQADLHQADDEDADRTITLAAFGTQGTCSLPIDNTVEFPPRAVTPDLPSSDLLRSIHHEAATFYSSHNVLSIPTPHRGPRPKNWEEPIAMARALDGSALVAIDRTTCIYSSPTRSDNFPSHSLSWFLIDICLGVLLEEIAKDQVESAL</sequence>
<dbReference type="EnsemblFungi" id="PTTG_03385-t43_3">
    <property type="protein sequence ID" value="PTTG_03385-t43_3-p1"/>
    <property type="gene ID" value="PTTG_03385"/>
</dbReference>
<reference evidence="2" key="2">
    <citation type="submission" date="2016-05" db="EMBL/GenBank/DDBJ databases">
        <title>Comparative analysis highlights variable genome content of wheat rusts and divergence of the mating loci.</title>
        <authorList>
            <person name="Cuomo C.A."/>
            <person name="Bakkeren G."/>
            <person name="Szabo L."/>
            <person name="Khalil H."/>
            <person name="Joly D."/>
            <person name="Goldberg J."/>
            <person name="Young S."/>
            <person name="Zeng Q."/>
            <person name="Fellers J."/>
        </authorList>
    </citation>
    <scope>NUCLEOTIDE SEQUENCE [LARGE SCALE GENOMIC DNA]</scope>
    <source>
        <strain evidence="2">1-1 BBBD Race 1</strain>
    </source>
</reference>
<dbReference type="SUPFAM" id="SSF141571">
    <property type="entry name" value="Pentapeptide repeat-like"/>
    <property type="match status" value="1"/>
</dbReference>
<evidence type="ECO:0000313" key="2">
    <source>
        <dbReference type="EMBL" id="OAV94345.1"/>
    </source>
</evidence>
<keyword evidence="4" id="KW-1185">Reference proteome</keyword>
<dbReference type="AlphaFoldDB" id="A0A180GNU3"/>
<reference evidence="3 4" key="3">
    <citation type="journal article" date="2017" name="G3 (Bethesda)">
        <title>Comparative analysis highlights variable genome content of wheat rusts and divergence of the mating loci.</title>
        <authorList>
            <person name="Cuomo C.A."/>
            <person name="Bakkeren G."/>
            <person name="Khalil H.B."/>
            <person name="Panwar V."/>
            <person name="Joly D."/>
            <person name="Linning R."/>
            <person name="Sakthikumar S."/>
            <person name="Song X."/>
            <person name="Adiconis X."/>
            <person name="Fan L."/>
            <person name="Goldberg J.M."/>
            <person name="Levin J.Z."/>
            <person name="Young S."/>
            <person name="Zeng Q."/>
            <person name="Anikster Y."/>
            <person name="Bruce M."/>
            <person name="Wang M."/>
            <person name="Yin C."/>
            <person name="McCallum B."/>
            <person name="Szabo L.J."/>
            <person name="Hulbert S."/>
            <person name="Chen X."/>
            <person name="Fellers J.P."/>
        </authorList>
    </citation>
    <scope>NUCLEOTIDE SEQUENCE</scope>
    <source>
        <strain evidence="3">isolate 1-1 / race 1 (BBBD)</strain>
        <strain evidence="4">Isolate 1-1 / race 1 (BBBD)</strain>
    </source>
</reference>
<accession>A0A180GNU3</accession>
<feature type="compositionally biased region" description="Polar residues" evidence="1">
    <location>
        <begin position="143"/>
        <end position="157"/>
    </location>
</feature>
<feature type="region of interest" description="Disordered" evidence="1">
    <location>
        <begin position="80"/>
        <end position="157"/>
    </location>
</feature>
<dbReference type="InterPro" id="IPR001646">
    <property type="entry name" value="5peptide_repeat"/>
</dbReference>
<dbReference type="EMBL" id="ADAS02000040">
    <property type="protein sequence ID" value="OAV94345.1"/>
    <property type="molecule type" value="Genomic_DNA"/>
</dbReference>
<dbReference type="OrthoDB" id="2565191at2759"/>
<gene>
    <name evidence="2" type="ORF">PTTG_03385</name>
</gene>
<feature type="compositionally biased region" description="Polar residues" evidence="1">
    <location>
        <begin position="112"/>
        <end position="131"/>
    </location>
</feature>
<evidence type="ECO:0000313" key="4">
    <source>
        <dbReference type="Proteomes" id="UP000005240"/>
    </source>
</evidence>
<dbReference type="Pfam" id="PF00805">
    <property type="entry name" value="Pentapeptide"/>
    <property type="match status" value="1"/>
</dbReference>
<reference evidence="3" key="4">
    <citation type="submission" date="2025-05" db="UniProtKB">
        <authorList>
            <consortium name="EnsemblFungi"/>
        </authorList>
    </citation>
    <scope>IDENTIFICATION</scope>
    <source>
        <strain evidence="3">isolate 1-1 / race 1 (BBBD)</strain>
    </source>
</reference>
<reference evidence="2" key="1">
    <citation type="submission" date="2009-11" db="EMBL/GenBank/DDBJ databases">
        <authorList>
            <consortium name="The Broad Institute Genome Sequencing Platform"/>
            <person name="Ward D."/>
            <person name="Feldgarden M."/>
            <person name="Earl A."/>
            <person name="Young S.K."/>
            <person name="Zeng Q."/>
            <person name="Koehrsen M."/>
            <person name="Alvarado L."/>
            <person name="Berlin A."/>
            <person name="Bochicchio J."/>
            <person name="Borenstein D."/>
            <person name="Chapman S.B."/>
            <person name="Chen Z."/>
            <person name="Engels R."/>
            <person name="Freedman E."/>
            <person name="Gellesch M."/>
            <person name="Goldberg J."/>
            <person name="Griggs A."/>
            <person name="Gujja S."/>
            <person name="Heilman E."/>
            <person name="Heiman D."/>
            <person name="Hepburn T."/>
            <person name="Howarth C."/>
            <person name="Jen D."/>
            <person name="Larson L."/>
            <person name="Lewis B."/>
            <person name="Mehta T."/>
            <person name="Park D."/>
            <person name="Pearson M."/>
            <person name="Roberts A."/>
            <person name="Saif S."/>
            <person name="Shea T."/>
            <person name="Shenoy N."/>
            <person name="Sisk P."/>
            <person name="Stolte C."/>
            <person name="Sykes S."/>
            <person name="Thomson T."/>
            <person name="Walk T."/>
            <person name="White J."/>
            <person name="Yandava C."/>
            <person name="Izard J."/>
            <person name="Baranova O.V."/>
            <person name="Blanton J.M."/>
            <person name="Tanner A.C."/>
            <person name="Dewhirst F.E."/>
            <person name="Haas B."/>
            <person name="Nusbaum C."/>
            <person name="Birren B."/>
        </authorList>
    </citation>
    <scope>NUCLEOTIDE SEQUENCE [LARGE SCALE GENOMIC DNA]</scope>
    <source>
        <strain evidence="2">1-1 BBBD Race 1</strain>
    </source>
</reference>
<feature type="compositionally biased region" description="Basic residues" evidence="1">
    <location>
        <begin position="80"/>
        <end position="94"/>
    </location>
</feature>
<organism evidence="2">
    <name type="scientific">Puccinia triticina (isolate 1-1 / race 1 (BBBD))</name>
    <name type="common">Brown leaf rust fungus</name>
    <dbReference type="NCBI Taxonomy" id="630390"/>
    <lineage>
        <taxon>Eukaryota</taxon>
        <taxon>Fungi</taxon>
        <taxon>Dikarya</taxon>
        <taxon>Basidiomycota</taxon>
        <taxon>Pucciniomycotina</taxon>
        <taxon>Pucciniomycetes</taxon>
        <taxon>Pucciniales</taxon>
        <taxon>Pucciniaceae</taxon>
        <taxon>Puccinia</taxon>
    </lineage>
</organism>
<dbReference type="Proteomes" id="UP000005240">
    <property type="component" value="Unassembled WGS sequence"/>
</dbReference>
<evidence type="ECO:0000313" key="3">
    <source>
        <dbReference type="EnsemblFungi" id="PTTG_03385-t43_3-p1"/>
    </source>
</evidence>
<feature type="compositionally biased region" description="Low complexity" evidence="1">
    <location>
        <begin position="98"/>
        <end position="111"/>
    </location>
</feature>
<dbReference type="VEuPathDB" id="FungiDB:PTTG_03385"/>
<proteinExistence type="predicted"/>